<dbReference type="Gene3D" id="3.90.215.10">
    <property type="entry name" value="Gamma Fibrinogen, chain A, domain 1"/>
    <property type="match status" value="1"/>
</dbReference>
<dbReference type="RefSeq" id="XP_017031578.1">
    <property type="nucleotide sequence ID" value="XM_017176089.3"/>
</dbReference>
<keyword evidence="2" id="KW-0964">Secreted</keyword>
<proteinExistence type="predicted"/>
<keyword evidence="3" id="KW-0732">Signal</keyword>
<dbReference type="PROSITE" id="PS51406">
    <property type="entry name" value="FIBRINOGEN_C_2"/>
    <property type="match status" value="1"/>
</dbReference>
<dbReference type="SUPFAM" id="SSF56496">
    <property type="entry name" value="Fibrinogen C-terminal domain-like"/>
    <property type="match status" value="1"/>
</dbReference>
<dbReference type="OrthoDB" id="7850146at2759"/>
<gene>
    <name evidence="9" type="primary">LOC108081097</name>
</gene>
<dbReference type="Proteomes" id="UP001652661">
    <property type="component" value="Chromosome 3R"/>
</dbReference>
<dbReference type="Pfam" id="PF00147">
    <property type="entry name" value="Fibrinogen_C"/>
    <property type="match status" value="1"/>
</dbReference>
<comment type="subcellular location">
    <subcellularLocation>
        <location evidence="1">Secreted</location>
    </subcellularLocation>
</comment>
<dbReference type="PANTHER" id="PTHR47221">
    <property type="entry name" value="FIBRINOGEN ALPHA CHAIN"/>
    <property type="match status" value="1"/>
</dbReference>
<dbReference type="AlphaFoldDB" id="A0A6P4JAE9"/>
<name>A0A6P4JAE9_DROKI</name>
<evidence type="ECO:0000256" key="6">
    <source>
        <dbReference type="ARBA" id="ARBA00023180"/>
    </source>
</evidence>
<dbReference type="SMART" id="SM00186">
    <property type="entry name" value="FBG"/>
    <property type="match status" value="1"/>
</dbReference>
<keyword evidence="8" id="KW-1185">Reference proteome</keyword>
<keyword evidence="5" id="KW-1015">Disulfide bond</keyword>
<dbReference type="GO" id="GO:0005576">
    <property type="term" value="C:extracellular region"/>
    <property type="evidence" value="ECO:0007669"/>
    <property type="project" value="UniProtKB-SubCell"/>
</dbReference>
<evidence type="ECO:0000256" key="1">
    <source>
        <dbReference type="ARBA" id="ARBA00004613"/>
    </source>
</evidence>
<keyword evidence="4" id="KW-0175">Coiled coil</keyword>
<protein>
    <submittedName>
        <fullName evidence="9">Angiopoietin-4-like</fullName>
    </submittedName>
</protein>
<organism evidence="8 9">
    <name type="scientific">Drosophila kikkawai</name>
    <name type="common">Fruit fly</name>
    <dbReference type="NCBI Taxonomy" id="30033"/>
    <lineage>
        <taxon>Eukaryota</taxon>
        <taxon>Metazoa</taxon>
        <taxon>Ecdysozoa</taxon>
        <taxon>Arthropoda</taxon>
        <taxon>Hexapoda</taxon>
        <taxon>Insecta</taxon>
        <taxon>Pterygota</taxon>
        <taxon>Neoptera</taxon>
        <taxon>Endopterygota</taxon>
        <taxon>Diptera</taxon>
        <taxon>Brachycera</taxon>
        <taxon>Muscomorpha</taxon>
        <taxon>Ephydroidea</taxon>
        <taxon>Drosophilidae</taxon>
        <taxon>Drosophila</taxon>
        <taxon>Sophophora</taxon>
    </lineage>
</organism>
<accession>A0A6P4JAE9</accession>
<sequence>MAVAQRRLSLPSENMFLSRVFFGVILVVLFAQGSLASHRSPRGVHVKLPGSAHSAAVSSALRGVKEKIEQQNEILSRLANATEQLSVASNAFLRNCALTDKYGYTRIQLEEASKPFDVFCEQALDEGGWTLVLQRFNGTRRSAQEFRNGYNSIAAGEYFLGTDKLYALTHSRDHELLFVMEFVDRTTRTYQAQRFILQSPSAHMTWAAEQDTARYSWAQWEQEIARLPAGKSWESNESCPTNTLCGPERFIVFLLKWNFAQLNQSPLMGRPSIRLFKLLLRPSNSYWTVRNS</sequence>
<dbReference type="InterPro" id="IPR037579">
    <property type="entry name" value="FIB_ANG-like"/>
</dbReference>
<keyword evidence="6" id="KW-0325">Glycoprotein</keyword>
<evidence type="ECO:0000313" key="8">
    <source>
        <dbReference type="Proteomes" id="UP001652661"/>
    </source>
</evidence>
<dbReference type="InterPro" id="IPR036056">
    <property type="entry name" value="Fibrinogen-like_C"/>
</dbReference>
<dbReference type="PANTHER" id="PTHR47221:SF6">
    <property type="entry name" value="FIBRINOGEN ALPHA CHAIN"/>
    <property type="match status" value="1"/>
</dbReference>
<evidence type="ECO:0000313" key="9">
    <source>
        <dbReference type="RefSeq" id="XP_017031578.1"/>
    </source>
</evidence>
<evidence type="ECO:0000256" key="4">
    <source>
        <dbReference type="ARBA" id="ARBA00023054"/>
    </source>
</evidence>
<feature type="domain" description="Fibrinogen C-terminal" evidence="7">
    <location>
        <begin position="87"/>
        <end position="181"/>
    </location>
</feature>
<dbReference type="InterPro" id="IPR002181">
    <property type="entry name" value="Fibrinogen_a/b/g_C_dom"/>
</dbReference>
<reference evidence="9" key="1">
    <citation type="submission" date="2025-08" db="UniProtKB">
        <authorList>
            <consortium name="RefSeq"/>
        </authorList>
    </citation>
    <scope>IDENTIFICATION</scope>
    <source>
        <strain evidence="9">14028-0561.14</strain>
        <tissue evidence="9">Whole fly</tissue>
    </source>
</reference>
<evidence type="ECO:0000256" key="2">
    <source>
        <dbReference type="ARBA" id="ARBA00022525"/>
    </source>
</evidence>
<evidence type="ECO:0000256" key="3">
    <source>
        <dbReference type="ARBA" id="ARBA00022729"/>
    </source>
</evidence>
<evidence type="ECO:0000259" key="7">
    <source>
        <dbReference type="PROSITE" id="PS51406"/>
    </source>
</evidence>
<dbReference type="InterPro" id="IPR014716">
    <property type="entry name" value="Fibrinogen_a/b/g_C_1"/>
</dbReference>
<dbReference type="GeneID" id="108081097"/>
<evidence type="ECO:0000256" key="5">
    <source>
        <dbReference type="ARBA" id="ARBA00023157"/>
    </source>
</evidence>